<dbReference type="Gene3D" id="3.20.20.140">
    <property type="entry name" value="Metal-dependent hydrolases"/>
    <property type="match status" value="1"/>
</dbReference>
<sequence>MTDKIYARAAQPATPNSFDVPAHACDCHTHIHGNIEKFPFFAGRVYTPGPASPEEMAALHKALHVERVVIVTPSVYGTDNSSSLFGMKARGSTARGVAVIDDKTTEAELDAMQADGFRGIRVNLATDGVNDADTGRSRFAAAVERVNARGWHVQLYTTLAMISAIKDLVLASPVPAVFDHFGGLDASLGLEQPGFADLIELVKSGKAYAKISGAYRSSKLASDYQDMVPYARALIAANPDRIVWGTDWPHPDSAQVPGRKATDIAPFHPIDDGRLLNQLPVWAPDANVRKKILVDNPARLYGF</sequence>
<dbReference type="InterPro" id="IPR032466">
    <property type="entry name" value="Metal_Hydrolase"/>
</dbReference>
<dbReference type="Pfam" id="PF04909">
    <property type="entry name" value="Amidohydro_2"/>
    <property type="match status" value="1"/>
</dbReference>
<keyword evidence="2" id="KW-0378">Hydrolase</keyword>
<dbReference type="PANTHER" id="PTHR35563">
    <property type="entry name" value="BARREL METAL-DEPENDENT HYDROLASE, PUTATIVE (AFU_ORTHOLOGUE AFUA_1G16240)-RELATED"/>
    <property type="match status" value="1"/>
</dbReference>
<evidence type="ECO:0000259" key="1">
    <source>
        <dbReference type="Pfam" id="PF04909"/>
    </source>
</evidence>
<dbReference type="EMBL" id="CP061379">
    <property type="protein sequence ID" value="QPF89611.1"/>
    <property type="molecule type" value="Genomic_DNA"/>
</dbReference>
<dbReference type="KEGG" id="bcou:IC761_24275"/>
<reference evidence="2 3" key="1">
    <citation type="submission" date="2020-09" db="EMBL/GenBank/DDBJ databases">
        <title>Complete genomes of bradyrhizobia occurring on native shrubby legumes in Australia.</title>
        <authorList>
            <person name="Lafay B."/>
        </authorList>
    </citation>
    <scope>NUCLEOTIDE SEQUENCE [LARGE SCALE GENOMIC DNA]</scope>
    <source>
        <strain evidence="2 3">BDV5040</strain>
    </source>
</reference>
<dbReference type="InterPro" id="IPR052358">
    <property type="entry name" value="Aro_Compnd_Degr_Hydrolases"/>
</dbReference>
<protein>
    <submittedName>
        <fullName evidence="2">Amidohydrolase family protein</fullName>
    </submittedName>
</protein>
<evidence type="ECO:0000313" key="3">
    <source>
        <dbReference type="Proteomes" id="UP000594621"/>
    </source>
</evidence>
<dbReference type="AlphaFoldDB" id="A0A7S9GYA3"/>
<organism evidence="2 3">
    <name type="scientific">Bradyrhizobium commune</name>
    <dbReference type="NCBI Taxonomy" id="83627"/>
    <lineage>
        <taxon>Bacteria</taxon>
        <taxon>Pseudomonadati</taxon>
        <taxon>Pseudomonadota</taxon>
        <taxon>Alphaproteobacteria</taxon>
        <taxon>Hyphomicrobiales</taxon>
        <taxon>Nitrobacteraceae</taxon>
        <taxon>Bradyrhizobium</taxon>
    </lineage>
</organism>
<dbReference type="SUPFAM" id="SSF51556">
    <property type="entry name" value="Metallo-dependent hydrolases"/>
    <property type="match status" value="1"/>
</dbReference>
<dbReference type="InterPro" id="IPR006680">
    <property type="entry name" value="Amidohydro-rel"/>
</dbReference>
<feature type="domain" description="Amidohydrolase-related" evidence="1">
    <location>
        <begin position="25"/>
        <end position="303"/>
    </location>
</feature>
<keyword evidence="3" id="KW-1185">Reference proteome</keyword>
<evidence type="ECO:0000313" key="2">
    <source>
        <dbReference type="EMBL" id="QPF89611.1"/>
    </source>
</evidence>
<name>A0A7S9GYA3_9BRAD</name>
<gene>
    <name evidence="2" type="ORF">IC761_24275</name>
</gene>
<dbReference type="RefSeq" id="WP_195799162.1">
    <property type="nucleotide sequence ID" value="NZ_CP061379.1"/>
</dbReference>
<proteinExistence type="predicted"/>
<accession>A0A7S9GYA3</accession>
<dbReference type="Proteomes" id="UP000594621">
    <property type="component" value="Chromosome"/>
</dbReference>
<dbReference type="GO" id="GO:0016787">
    <property type="term" value="F:hydrolase activity"/>
    <property type="evidence" value="ECO:0007669"/>
    <property type="project" value="UniProtKB-KW"/>
</dbReference>
<dbReference type="PANTHER" id="PTHR35563:SF2">
    <property type="entry name" value="BARREL METAL-DEPENDENT HYDROLASE, PUTATIVE (AFU_ORTHOLOGUE AFUA_1G16240)-RELATED"/>
    <property type="match status" value="1"/>
</dbReference>